<keyword evidence="3" id="KW-1185">Reference proteome</keyword>
<keyword evidence="1" id="KW-0732">Signal</keyword>
<comment type="caution">
    <text evidence="2">The sequence shown here is derived from an EMBL/GenBank/DDBJ whole genome shotgun (WGS) entry which is preliminary data.</text>
</comment>
<dbReference type="Proteomes" id="UP001178507">
    <property type="component" value="Unassembled WGS sequence"/>
</dbReference>
<dbReference type="Gene3D" id="2.60.120.620">
    <property type="entry name" value="q2cbj1_9rhob like domain"/>
    <property type="match status" value="1"/>
</dbReference>
<dbReference type="AlphaFoldDB" id="A0AA36JQC9"/>
<gene>
    <name evidence="2" type="ORF">EVOR1521_LOCUS31295</name>
</gene>
<proteinExistence type="predicted"/>
<dbReference type="NCBIfam" id="TIGR02466">
    <property type="entry name" value="TIGR02466 family protein"/>
    <property type="match status" value="1"/>
</dbReference>
<dbReference type="EMBL" id="CAUJNA010003818">
    <property type="protein sequence ID" value="CAJ1410477.1"/>
    <property type="molecule type" value="Genomic_DNA"/>
</dbReference>
<feature type="chain" id="PRO_5041443034" description="Prolyl 4-hydroxylase alpha subunit Fe(2+) 2OG dioxygenase domain-containing protein" evidence="1">
    <location>
        <begin position="19"/>
        <end position="263"/>
    </location>
</feature>
<evidence type="ECO:0000256" key="1">
    <source>
        <dbReference type="SAM" id="SignalP"/>
    </source>
</evidence>
<sequence length="263" mass="30445">MARRAAFFFVCCLSYLNSPDFSVTSSRQVLRGPGGVLPNGELRDVYDMEPSTEAREGPLQLFASPIYRRRIRREEDAVRELNEEIAVNFKRLMVRDEKGVEWSKTDYAGGYTSYFSLPALQKWVPPIQTLEQWLKPHIEEFRKEAGLLEEPELFMTDCWANVMGEGTEHCFHQHNRSTISGTYYVQTPRGCSSLLFEDPRLDRTVAKRQRKVIACPAIAGFVVLFESWQRHTVPPNAGEGERISVSFNYHWRYEEPTKLQREA</sequence>
<protein>
    <recommendedName>
        <fullName evidence="4">Prolyl 4-hydroxylase alpha subunit Fe(2+) 2OG dioxygenase domain-containing protein</fullName>
    </recommendedName>
</protein>
<dbReference type="Pfam" id="PF13759">
    <property type="entry name" value="2OG-FeII_Oxy_5"/>
    <property type="match status" value="1"/>
</dbReference>
<evidence type="ECO:0008006" key="4">
    <source>
        <dbReference type="Google" id="ProtNLM"/>
    </source>
</evidence>
<reference evidence="2" key="1">
    <citation type="submission" date="2023-08" db="EMBL/GenBank/DDBJ databases">
        <authorList>
            <person name="Chen Y."/>
            <person name="Shah S."/>
            <person name="Dougan E. K."/>
            <person name="Thang M."/>
            <person name="Chan C."/>
        </authorList>
    </citation>
    <scope>NUCLEOTIDE SEQUENCE</scope>
</reference>
<feature type="signal peptide" evidence="1">
    <location>
        <begin position="1"/>
        <end position="18"/>
    </location>
</feature>
<dbReference type="InterPro" id="IPR012668">
    <property type="entry name" value="CHP02466"/>
</dbReference>
<accession>A0AA36JQC9</accession>
<name>A0AA36JQC9_9DINO</name>
<evidence type="ECO:0000313" key="2">
    <source>
        <dbReference type="EMBL" id="CAJ1410477.1"/>
    </source>
</evidence>
<organism evidence="2 3">
    <name type="scientific">Effrenium voratum</name>
    <dbReference type="NCBI Taxonomy" id="2562239"/>
    <lineage>
        <taxon>Eukaryota</taxon>
        <taxon>Sar</taxon>
        <taxon>Alveolata</taxon>
        <taxon>Dinophyceae</taxon>
        <taxon>Suessiales</taxon>
        <taxon>Symbiodiniaceae</taxon>
        <taxon>Effrenium</taxon>
    </lineage>
</organism>
<evidence type="ECO:0000313" key="3">
    <source>
        <dbReference type="Proteomes" id="UP001178507"/>
    </source>
</evidence>